<dbReference type="InterPro" id="IPR011033">
    <property type="entry name" value="PRC_barrel-like_sf"/>
</dbReference>
<dbReference type="Proteomes" id="UP000306409">
    <property type="component" value="Chromosome"/>
</dbReference>
<dbReference type="RefSeq" id="WP_137698499.1">
    <property type="nucleotide sequence ID" value="NZ_CP061336.1"/>
</dbReference>
<dbReference type="KEGG" id="rher:EHE19_006395"/>
<accession>A0A4U7JD96</accession>
<dbReference type="Gene3D" id="2.30.30.240">
    <property type="entry name" value="PRC-barrel domain"/>
    <property type="match status" value="2"/>
</dbReference>
<name>A0A4U7JD96_9FIRM</name>
<feature type="domain" description="PRC-barrel" evidence="1">
    <location>
        <begin position="92"/>
        <end position="158"/>
    </location>
</feature>
<evidence type="ECO:0000259" key="1">
    <source>
        <dbReference type="Pfam" id="PF05239"/>
    </source>
</evidence>
<dbReference type="Pfam" id="PF05239">
    <property type="entry name" value="PRC"/>
    <property type="match status" value="2"/>
</dbReference>
<protein>
    <submittedName>
        <fullName evidence="2">PRC-barrel domain-containing protein</fullName>
    </submittedName>
</protein>
<dbReference type="EMBL" id="CP061336">
    <property type="protein sequence ID" value="QNU68067.1"/>
    <property type="molecule type" value="Genomic_DNA"/>
</dbReference>
<organism evidence="2 3">
    <name type="scientific">Ruminiclostridium herbifermentans</name>
    <dbReference type="NCBI Taxonomy" id="2488810"/>
    <lineage>
        <taxon>Bacteria</taxon>
        <taxon>Bacillati</taxon>
        <taxon>Bacillota</taxon>
        <taxon>Clostridia</taxon>
        <taxon>Eubacteriales</taxon>
        <taxon>Oscillospiraceae</taxon>
        <taxon>Ruminiclostridium</taxon>
    </lineage>
</organism>
<dbReference type="SUPFAM" id="SSF50346">
    <property type="entry name" value="PRC-barrel domain"/>
    <property type="match status" value="2"/>
</dbReference>
<sequence length="177" mass="19651">MIRKYSEVLGLPVISAKNGMKIGTLKDVVFCRDNKGVLAFIIEKGNHSLKGNVVMLQDVLSLGNDALIINDSDNLVEYKRIKKTPEMLERIQLRGYKIYTHSGNDIGIVKDILFDYKTGKVEGVQVSDGLLQDLLVGRNIMPFLGKIEIGEENILVDNEAVEEMMNTGGGIRSLLEN</sequence>
<evidence type="ECO:0000313" key="2">
    <source>
        <dbReference type="EMBL" id="QNU68067.1"/>
    </source>
</evidence>
<feature type="domain" description="PRC-barrel" evidence="1">
    <location>
        <begin position="4"/>
        <end position="71"/>
    </location>
</feature>
<gene>
    <name evidence="2" type="ORF">EHE19_006395</name>
</gene>
<keyword evidence="3" id="KW-1185">Reference proteome</keyword>
<dbReference type="AlphaFoldDB" id="A0A4U7JD96"/>
<dbReference type="OrthoDB" id="1707618at2"/>
<proteinExistence type="predicted"/>
<evidence type="ECO:0000313" key="3">
    <source>
        <dbReference type="Proteomes" id="UP000306409"/>
    </source>
</evidence>
<dbReference type="InterPro" id="IPR027275">
    <property type="entry name" value="PRC-brl_dom"/>
</dbReference>
<reference evidence="2 3" key="1">
    <citation type="submission" date="2020-09" db="EMBL/GenBank/DDBJ databases">
        <title>Characterization and genome sequencing of Ruminiclostridium sp. nov. MA18.</title>
        <authorList>
            <person name="Rettenmaier R."/>
            <person name="Kowollik M.-L."/>
            <person name="Liebl W."/>
            <person name="Zverlov V."/>
        </authorList>
    </citation>
    <scope>NUCLEOTIDE SEQUENCE [LARGE SCALE GENOMIC DNA]</scope>
    <source>
        <strain evidence="2 3">MA18</strain>
    </source>
</reference>